<reference evidence="12 13" key="1">
    <citation type="submission" date="2019-12" db="EMBL/GenBank/DDBJ databases">
        <authorList>
            <person name="Floudas D."/>
            <person name="Bentzer J."/>
            <person name="Ahren D."/>
            <person name="Johansson T."/>
            <person name="Persson P."/>
            <person name="Tunlid A."/>
        </authorList>
    </citation>
    <scope>NUCLEOTIDE SEQUENCE [LARGE SCALE GENOMIC DNA]</scope>
    <source>
        <strain evidence="12 13">CBS 102.39</strain>
    </source>
</reference>
<comment type="caution">
    <text evidence="12">The sequence shown here is derived from an EMBL/GenBank/DDBJ whole genome shotgun (WGS) entry which is preliminary data.</text>
</comment>
<dbReference type="AlphaFoldDB" id="A0A8H4QRL9"/>
<feature type="domain" description="Glycylpeptide N-tetradecanoyltransferase N-terminal" evidence="10">
    <location>
        <begin position="155"/>
        <end position="313"/>
    </location>
</feature>
<feature type="region of interest" description="Disordered" evidence="9">
    <location>
        <begin position="1"/>
        <end position="69"/>
    </location>
</feature>
<evidence type="ECO:0000256" key="1">
    <source>
        <dbReference type="ARBA" id="ARBA00009469"/>
    </source>
</evidence>
<accession>A0A8H4QRL9</accession>
<gene>
    <name evidence="12" type="ORF">D9613_003151</name>
</gene>
<keyword evidence="5 7" id="KW-0808">Transferase</keyword>
<evidence type="ECO:0000256" key="4">
    <source>
        <dbReference type="ARBA" id="ARBA00022240"/>
    </source>
</evidence>
<dbReference type="InterPro" id="IPR022677">
    <property type="entry name" value="NMT_C"/>
</dbReference>
<organism evidence="12 13">
    <name type="scientific">Agrocybe pediades</name>
    <dbReference type="NCBI Taxonomy" id="84607"/>
    <lineage>
        <taxon>Eukaryota</taxon>
        <taxon>Fungi</taxon>
        <taxon>Dikarya</taxon>
        <taxon>Basidiomycota</taxon>
        <taxon>Agaricomycotina</taxon>
        <taxon>Agaricomycetes</taxon>
        <taxon>Agaricomycetidae</taxon>
        <taxon>Agaricales</taxon>
        <taxon>Agaricineae</taxon>
        <taxon>Strophariaceae</taxon>
        <taxon>Agrocybe</taxon>
    </lineage>
</organism>
<dbReference type="EMBL" id="JAACJL010000044">
    <property type="protein sequence ID" value="KAF4615127.1"/>
    <property type="molecule type" value="Genomic_DNA"/>
</dbReference>
<proteinExistence type="inferred from homology"/>
<evidence type="ECO:0000259" key="11">
    <source>
        <dbReference type="Pfam" id="PF02799"/>
    </source>
</evidence>
<sequence>MSAPSKQKEVIDTTIDPQSSDESDSEGQEQEVDASAEAVAPGAAAAAAASSSSKKKKKKSKVKKAMNALLGKDEVPKEVVEAVLDKVKSEGGLSASEATAENVREALQQMKIMDVVKGKAGIGGINRKDMGEHKFWSTQPVPQPGEGPPEEDGYIEPSKPREEVRQEPYPLPKDFEWSILDISDPAQNKEVYDLLSLNYIEDDQAAFRFQYSAEFLAWALTPPGYHKEWHIGVRVSSNKKLVAFISGVPMNLRVRKHVIAVSEINYLCVHKKLRSKRLAPVLIKEVTRQCHLKGVFQAIYTGGVVLPTPVSVCRYNHRLLNIPKLVDTRFCYVPRHMTLARMSRLNKVASQTSLPGLREMEEKDIVAVAHLYTQYMKRFDTAPLYDVDECRHQFLSGRGHGEMGEGGPGRRKNQVTWAYVVENPETGKITDFFSFYSLPSTVIGNTKYPLLEAAYLFYYASETGLEGHGGAEPDDALKKRLLALIGDALIIANEAKFDVFNALTLMDNMPILQDLKFGLGDGFLNFYLYNWRTAPLAGMNSEGGVPAGRGIGIVML</sequence>
<feature type="compositionally biased region" description="Low complexity" evidence="9">
    <location>
        <begin position="35"/>
        <end position="52"/>
    </location>
</feature>
<dbReference type="EC" id="2.3.1.97" evidence="3 7"/>
<evidence type="ECO:0000256" key="9">
    <source>
        <dbReference type="SAM" id="MobiDB-lite"/>
    </source>
</evidence>
<evidence type="ECO:0000256" key="8">
    <source>
        <dbReference type="RuleBase" id="RU004178"/>
    </source>
</evidence>
<feature type="compositionally biased region" description="Acidic residues" evidence="9">
    <location>
        <begin position="19"/>
        <end position="34"/>
    </location>
</feature>
<dbReference type="InterPro" id="IPR016181">
    <property type="entry name" value="Acyl_CoA_acyltransferase"/>
</dbReference>
<comment type="subunit">
    <text evidence="2">Monomer.</text>
</comment>
<name>A0A8H4QRL9_9AGAR</name>
<comment type="catalytic activity">
    <reaction evidence="7">
        <text>N-terminal glycyl-[protein] + tetradecanoyl-CoA = N-tetradecanoylglycyl-[protein] + CoA + H(+)</text>
        <dbReference type="Rhea" id="RHEA:15521"/>
        <dbReference type="Rhea" id="RHEA-COMP:12666"/>
        <dbReference type="Rhea" id="RHEA-COMP:12667"/>
        <dbReference type="ChEBI" id="CHEBI:15378"/>
        <dbReference type="ChEBI" id="CHEBI:57287"/>
        <dbReference type="ChEBI" id="CHEBI:57385"/>
        <dbReference type="ChEBI" id="CHEBI:64723"/>
        <dbReference type="ChEBI" id="CHEBI:133050"/>
        <dbReference type="EC" id="2.3.1.97"/>
    </reaction>
</comment>
<evidence type="ECO:0000313" key="12">
    <source>
        <dbReference type="EMBL" id="KAF4615127.1"/>
    </source>
</evidence>
<dbReference type="Pfam" id="PF02799">
    <property type="entry name" value="NMT_C"/>
    <property type="match status" value="1"/>
</dbReference>
<dbReference type="InterPro" id="IPR000903">
    <property type="entry name" value="NMT"/>
</dbReference>
<dbReference type="InterPro" id="IPR022678">
    <property type="entry name" value="NMT_CS"/>
</dbReference>
<keyword evidence="6 7" id="KW-0012">Acyltransferase</keyword>
<dbReference type="PROSITE" id="PS00976">
    <property type="entry name" value="NMT_2"/>
    <property type="match status" value="1"/>
</dbReference>
<comment type="function">
    <text evidence="7">Adds a myristoyl group to the N-terminal glycine residue of certain cellular proteins.</text>
</comment>
<dbReference type="GO" id="GO:0005737">
    <property type="term" value="C:cytoplasm"/>
    <property type="evidence" value="ECO:0007669"/>
    <property type="project" value="TreeGrafter"/>
</dbReference>
<feature type="compositionally biased region" description="Basic and acidic residues" evidence="9">
    <location>
        <begin position="1"/>
        <end position="11"/>
    </location>
</feature>
<evidence type="ECO:0000256" key="5">
    <source>
        <dbReference type="ARBA" id="ARBA00022679"/>
    </source>
</evidence>
<evidence type="ECO:0000313" key="13">
    <source>
        <dbReference type="Proteomes" id="UP000521872"/>
    </source>
</evidence>
<dbReference type="Gene3D" id="3.40.630.30">
    <property type="match status" value="2"/>
</dbReference>
<dbReference type="PIRSF" id="PIRSF015892">
    <property type="entry name" value="N-myristl_transf"/>
    <property type="match status" value="1"/>
</dbReference>
<dbReference type="FunFam" id="3.40.630.30:FF:000042">
    <property type="entry name" value="Glycylpeptide N-tetradecanoyltransferase"/>
    <property type="match status" value="1"/>
</dbReference>
<dbReference type="Proteomes" id="UP000521872">
    <property type="component" value="Unassembled WGS sequence"/>
</dbReference>
<dbReference type="SUPFAM" id="SSF55729">
    <property type="entry name" value="Acyl-CoA N-acyltransferases (Nat)"/>
    <property type="match status" value="2"/>
</dbReference>
<evidence type="ECO:0000256" key="7">
    <source>
        <dbReference type="RuleBase" id="RU000586"/>
    </source>
</evidence>
<evidence type="ECO:0000259" key="10">
    <source>
        <dbReference type="Pfam" id="PF01233"/>
    </source>
</evidence>
<dbReference type="PANTHER" id="PTHR11377:SF5">
    <property type="entry name" value="GLYCYLPEPTIDE N-TETRADECANOYLTRANSFERASE"/>
    <property type="match status" value="1"/>
</dbReference>
<feature type="compositionally biased region" description="Basic residues" evidence="9">
    <location>
        <begin position="53"/>
        <end position="64"/>
    </location>
</feature>
<feature type="region of interest" description="Disordered" evidence="9">
    <location>
        <begin position="131"/>
        <end position="164"/>
    </location>
</feature>
<feature type="domain" description="Glycylpeptide N-tetradecanoyltransferase C-terminal" evidence="11">
    <location>
        <begin position="327"/>
        <end position="554"/>
    </location>
</feature>
<comment type="similarity">
    <text evidence="1 8">Belongs to the NMT family.</text>
</comment>
<keyword evidence="13" id="KW-1185">Reference proteome</keyword>
<dbReference type="PANTHER" id="PTHR11377">
    <property type="entry name" value="N-MYRISTOYL TRANSFERASE"/>
    <property type="match status" value="1"/>
</dbReference>
<evidence type="ECO:0000256" key="2">
    <source>
        <dbReference type="ARBA" id="ARBA00011245"/>
    </source>
</evidence>
<evidence type="ECO:0000256" key="6">
    <source>
        <dbReference type="ARBA" id="ARBA00023315"/>
    </source>
</evidence>
<dbReference type="Pfam" id="PF01233">
    <property type="entry name" value="NMT"/>
    <property type="match status" value="1"/>
</dbReference>
<protein>
    <recommendedName>
        <fullName evidence="4 7">Glycylpeptide N-tetradecanoyltransferase</fullName>
        <ecNumber evidence="3 7">2.3.1.97</ecNumber>
    </recommendedName>
</protein>
<dbReference type="InterPro" id="IPR022676">
    <property type="entry name" value="NMT_N"/>
</dbReference>
<evidence type="ECO:0000256" key="3">
    <source>
        <dbReference type="ARBA" id="ARBA00012923"/>
    </source>
</evidence>
<dbReference type="GO" id="GO:0004379">
    <property type="term" value="F:glycylpeptide N-tetradecanoyltransferase activity"/>
    <property type="evidence" value="ECO:0007669"/>
    <property type="project" value="UniProtKB-EC"/>
</dbReference>